<gene>
    <name evidence="1" type="ORF">QQX02_02015</name>
</gene>
<protein>
    <recommendedName>
        <fullName evidence="3">GNAT family N-acetyltransferase</fullName>
    </recommendedName>
</protein>
<dbReference type="Proteomes" id="UP001172708">
    <property type="component" value="Unassembled WGS sequence"/>
</dbReference>
<accession>A0ABT8GE55</accession>
<dbReference type="EMBL" id="JAUHQA010000001">
    <property type="protein sequence ID" value="MDN4479702.1"/>
    <property type="molecule type" value="Genomic_DNA"/>
</dbReference>
<proteinExistence type="predicted"/>
<sequence>MNSLWLPNDFTHPLSVDITDDIHIRPISPDDLDIDMPAVMGNQAMLWDKYGDAWGWPPTTMTAEEDREDLVLHAEDMVENLSFNYAILPSDESRLFGCIYIDPAELEPGSSVEQPAADVSWWVVPDAPQGLAEAVRDFVPKWLESSWPFATVRYPFGELN</sequence>
<evidence type="ECO:0000313" key="2">
    <source>
        <dbReference type="Proteomes" id="UP001172708"/>
    </source>
</evidence>
<comment type="caution">
    <text evidence="1">The sequence shown here is derived from an EMBL/GenBank/DDBJ whole genome shotgun (WGS) entry which is preliminary data.</text>
</comment>
<dbReference type="Gene3D" id="3.40.630.30">
    <property type="match status" value="1"/>
</dbReference>
<reference evidence="1" key="1">
    <citation type="submission" date="2023-06" db="EMBL/GenBank/DDBJ databases">
        <title>Egi l300058.</title>
        <authorList>
            <person name="Gao L."/>
            <person name="Fang B.-Z."/>
            <person name="Li W.-J."/>
        </authorList>
    </citation>
    <scope>NUCLEOTIDE SEQUENCE</scope>
    <source>
        <strain evidence="1">EGI L300058</strain>
    </source>
</reference>
<evidence type="ECO:0008006" key="3">
    <source>
        <dbReference type="Google" id="ProtNLM"/>
    </source>
</evidence>
<keyword evidence="2" id="KW-1185">Reference proteome</keyword>
<evidence type="ECO:0000313" key="1">
    <source>
        <dbReference type="EMBL" id="MDN4479702.1"/>
    </source>
</evidence>
<name>A0ABT8GE55_9MICO</name>
<dbReference type="RefSeq" id="WP_301140891.1">
    <property type="nucleotide sequence ID" value="NZ_JAUHQA010000001.1"/>
</dbReference>
<organism evidence="1 2">
    <name type="scientific">Demequina muriae</name>
    <dbReference type="NCBI Taxonomy" id="3051664"/>
    <lineage>
        <taxon>Bacteria</taxon>
        <taxon>Bacillati</taxon>
        <taxon>Actinomycetota</taxon>
        <taxon>Actinomycetes</taxon>
        <taxon>Micrococcales</taxon>
        <taxon>Demequinaceae</taxon>
        <taxon>Demequina</taxon>
    </lineage>
</organism>